<dbReference type="PROSITE" id="PS50850">
    <property type="entry name" value="MFS"/>
    <property type="match status" value="1"/>
</dbReference>
<dbReference type="GO" id="GO:0005886">
    <property type="term" value="C:plasma membrane"/>
    <property type="evidence" value="ECO:0007669"/>
    <property type="project" value="UniProtKB-SubCell"/>
</dbReference>
<feature type="transmembrane region" description="Helical" evidence="5">
    <location>
        <begin position="94"/>
        <end position="111"/>
    </location>
</feature>
<sequence>MALTTASPADAAGAPAPPDEPARALRWVIITLAFACGASVANLYYAQPLLGLLSHSFGVSKGTATIVVTATQIGYALGLALLIPLGDLLENRRLASRTLLVTALALAVAAFSPDFWVFLAVSVLIGVTSVVAQILVPLAAHLAPAESRGRLVGQVMSGLLLGIMLARSVASFAAAAWGWRSIYAISAVVMLLTSLALLKVLPVRKPEHSARYGALLASVAGLVRSEPVLVRRALTQASMFGAFTAYWTAVAYELADRHHMSQNGIAVFALVGAAGAASAPVAGRLGDAGRGVVGRAVAILTGLVAMVLAGFGVGNLVLLAIAGVLLDFAVQGHQVLSQRDIYALRPDARARVNSVYMTTVFLGGAAASAATGAVHSAWGWTGVSVMGGALTLVAFALWSVERFTGHGARRP</sequence>
<dbReference type="RefSeq" id="WP_202234238.1">
    <property type="nucleotide sequence ID" value="NZ_AP018365.1"/>
</dbReference>
<dbReference type="AlphaFoldDB" id="A0A7U3UST1"/>
<feature type="transmembrane region" description="Helical" evidence="5">
    <location>
        <begin position="182"/>
        <end position="201"/>
    </location>
</feature>
<feature type="domain" description="Major facilitator superfamily (MFS) profile" evidence="6">
    <location>
        <begin position="25"/>
        <end position="406"/>
    </location>
</feature>
<organism evidence="7 8">
    <name type="scientific">Actinacidiphila reveromycinica</name>
    <dbReference type="NCBI Taxonomy" id="659352"/>
    <lineage>
        <taxon>Bacteria</taxon>
        <taxon>Bacillati</taxon>
        <taxon>Actinomycetota</taxon>
        <taxon>Actinomycetes</taxon>
        <taxon>Kitasatosporales</taxon>
        <taxon>Streptomycetaceae</taxon>
        <taxon>Actinacidiphila</taxon>
    </lineage>
</organism>
<dbReference type="EMBL" id="AP018365">
    <property type="protein sequence ID" value="BBA98031.1"/>
    <property type="molecule type" value="Genomic_DNA"/>
</dbReference>
<evidence type="ECO:0000259" key="6">
    <source>
        <dbReference type="PROSITE" id="PS50850"/>
    </source>
</evidence>
<evidence type="ECO:0000256" key="1">
    <source>
        <dbReference type="ARBA" id="ARBA00004651"/>
    </source>
</evidence>
<dbReference type="GO" id="GO:0022857">
    <property type="term" value="F:transmembrane transporter activity"/>
    <property type="evidence" value="ECO:0007669"/>
    <property type="project" value="InterPro"/>
</dbReference>
<evidence type="ECO:0000256" key="3">
    <source>
        <dbReference type="ARBA" id="ARBA00022989"/>
    </source>
</evidence>
<evidence type="ECO:0000313" key="8">
    <source>
        <dbReference type="Proteomes" id="UP000595703"/>
    </source>
</evidence>
<name>A0A7U3UST1_9ACTN</name>
<keyword evidence="2 5" id="KW-0812">Transmembrane</keyword>
<dbReference type="SUPFAM" id="SSF103473">
    <property type="entry name" value="MFS general substrate transporter"/>
    <property type="match status" value="1"/>
</dbReference>
<keyword evidence="8" id="KW-1185">Reference proteome</keyword>
<dbReference type="PANTHER" id="PTHR42910:SF1">
    <property type="entry name" value="MAJOR FACILITATOR SUPERFAMILY (MFS) PROFILE DOMAIN-CONTAINING PROTEIN"/>
    <property type="match status" value="1"/>
</dbReference>
<evidence type="ECO:0000256" key="2">
    <source>
        <dbReference type="ARBA" id="ARBA00022692"/>
    </source>
</evidence>
<proteinExistence type="predicted"/>
<dbReference type="Gene3D" id="1.20.1250.20">
    <property type="entry name" value="MFS general substrate transporter like domains"/>
    <property type="match status" value="1"/>
</dbReference>
<reference evidence="7 8" key="3">
    <citation type="journal article" date="2011" name="Nat. Chem. Biol.">
        <title>Reveromycin A biosynthesis uses RevG and RevJ for stereospecific spiroacetal formation.</title>
        <authorList>
            <person name="Takahashi S."/>
            <person name="Toyoda A."/>
            <person name="Sekiyama Y."/>
            <person name="Takagi H."/>
            <person name="Nogawa T."/>
            <person name="Uramoto M."/>
            <person name="Suzuki R."/>
            <person name="Koshino H."/>
            <person name="Kumano T."/>
            <person name="Panthee S."/>
            <person name="Dairi T."/>
            <person name="Ishikawa J."/>
            <person name="Ikeda H."/>
            <person name="Sakaki Y."/>
            <person name="Osada H."/>
        </authorList>
    </citation>
    <scope>NUCLEOTIDE SEQUENCE [LARGE SCALE GENOMIC DNA]</scope>
    <source>
        <strain evidence="7 8">SN-593</strain>
    </source>
</reference>
<reference evidence="7 8" key="2">
    <citation type="journal article" date="2011" name="J. Antibiot.">
        <title>Furaquinocins I and J: novel polyketide isoprenoid hybrid compounds from Streptomyces reveromyceticus SN-593.</title>
        <authorList>
            <person name="Panthee S."/>
            <person name="Takahashi S."/>
            <person name="Takagi H."/>
            <person name="Nogawa T."/>
            <person name="Oowada E."/>
            <person name="Uramoto M."/>
            <person name="Osada H."/>
        </authorList>
    </citation>
    <scope>NUCLEOTIDE SEQUENCE [LARGE SCALE GENOMIC DNA]</scope>
    <source>
        <strain evidence="7 8">SN-593</strain>
    </source>
</reference>
<dbReference type="Pfam" id="PF07690">
    <property type="entry name" value="MFS_1"/>
    <property type="match status" value="1"/>
</dbReference>
<dbReference type="InterPro" id="IPR036259">
    <property type="entry name" value="MFS_trans_sf"/>
</dbReference>
<feature type="transmembrane region" description="Helical" evidence="5">
    <location>
        <begin position="377"/>
        <end position="400"/>
    </location>
</feature>
<accession>A0A7U3UST1</accession>
<evidence type="ECO:0000256" key="4">
    <source>
        <dbReference type="ARBA" id="ARBA00023136"/>
    </source>
</evidence>
<feature type="transmembrane region" description="Helical" evidence="5">
    <location>
        <begin position="297"/>
        <end position="330"/>
    </location>
</feature>
<dbReference type="InterPro" id="IPR011701">
    <property type="entry name" value="MFS"/>
</dbReference>
<comment type="subcellular location">
    <subcellularLocation>
        <location evidence="1">Cell membrane</location>
        <topology evidence="1">Multi-pass membrane protein</topology>
    </subcellularLocation>
</comment>
<evidence type="ECO:0000256" key="5">
    <source>
        <dbReference type="SAM" id="Phobius"/>
    </source>
</evidence>
<reference evidence="7 8" key="4">
    <citation type="journal article" date="2020" name="Sci. Rep.">
        <title>beta-carboline chemical signals induce reveromycin production through a LuxR family regulator in Streptomyces sp. SN-593.</title>
        <authorList>
            <person name="Panthee S."/>
            <person name="Kito N."/>
            <person name="Hayashi T."/>
            <person name="Shimizu T."/>
            <person name="Ishikawa J."/>
            <person name="Hamamoto H."/>
            <person name="Osada H."/>
            <person name="Takahashi S."/>
        </authorList>
    </citation>
    <scope>NUCLEOTIDE SEQUENCE [LARGE SCALE GENOMIC DNA]</scope>
    <source>
        <strain evidence="7 8">SN-593</strain>
    </source>
</reference>
<feature type="transmembrane region" description="Helical" evidence="5">
    <location>
        <begin position="265"/>
        <end position="285"/>
    </location>
</feature>
<dbReference type="Proteomes" id="UP000595703">
    <property type="component" value="Chromosome"/>
</dbReference>
<feature type="transmembrane region" description="Helical" evidence="5">
    <location>
        <begin position="24"/>
        <end position="44"/>
    </location>
</feature>
<dbReference type="KEGG" id="arev:RVR_4057"/>
<feature type="transmembrane region" description="Helical" evidence="5">
    <location>
        <begin position="117"/>
        <end position="143"/>
    </location>
</feature>
<protein>
    <submittedName>
        <fullName evidence="7">Putative transporter</fullName>
    </submittedName>
</protein>
<feature type="transmembrane region" description="Helical" evidence="5">
    <location>
        <begin position="155"/>
        <end position="176"/>
    </location>
</feature>
<feature type="transmembrane region" description="Helical" evidence="5">
    <location>
        <begin position="350"/>
        <end position="371"/>
    </location>
</feature>
<keyword evidence="4 5" id="KW-0472">Membrane</keyword>
<dbReference type="CDD" id="cd17324">
    <property type="entry name" value="MFS_NepI_like"/>
    <property type="match status" value="1"/>
</dbReference>
<reference evidence="7 8" key="1">
    <citation type="journal article" date="2010" name="J. Bacteriol.">
        <title>Biochemical characterization of a novel indole prenyltransferase from Streptomyces sp. SN-593.</title>
        <authorList>
            <person name="Takahashi S."/>
            <person name="Takagi H."/>
            <person name="Toyoda A."/>
            <person name="Uramoto M."/>
            <person name="Nogawa T."/>
            <person name="Ueki M."/>
            <person name="Sakaki Y."/>
            <person name="Osada H."/>
        </authorList>
    </citation>
    <scope>NUCLEOTIDE SEQUENCE [LARGE SCALE GENOMIC DNA]</scope>
    <source>
        <strain evidence="7 8">SN-593</strain>
    </source>
</reference>
<feature type="transmembrane region" description="Helical" evidence="5">
    <location>
        <begin position="64"/>
        <end position="82"/>
    </location>
</feature>
<dbReference type="InterPro" id="IPR020846">
    <property type="entry name" value="MFS_dom"/>
</dbReference>
<evidence type="ECO:0000313" key="7">
    <source>
        <dbReference type="EMBL" id="BBA98031.1"/>
    </source>
</evidence>
<gene>
    <name evidence="7" type="ORF">RVR_4057</name>
</gene>
<dbReference type="PANTHER" id="PTHR42910">
    <property type="entry name" value="TRANSPORTER SCO4007-RELATED"/>
    <property type="match status" value="1"/>
</dbReference>
<keyword evidence="3 5" id="KW-1133">Transmembrane helix</keyword>